<proteinExistence type="predicted"/>
<gene>
    <name evidence="2" type="ORF">EJ03DRAFT_278789</name>
</gene>
<accession>A0A6G1L0I1</accession>
<reference evidence="2" key="1">
    <citation type="journal article" date="2020" name="Stud. Mycol.">
        <title>101 Dothideomycetes genomes: a test case for predicting lifestyles and emergence of pathogens.</title>
        <authorList>
            <person name="Haridas S."/>
            <person name="Albert R."/>
            <person name="Binder M."/>
            <person name="Bloem J."/>
            <person name="Labutti K."/>
            <person name="Salamov A."/>
            <person name="Andreopoulos B."/>
            <person name="Baker S."/>
            <person name="Barry K."/>
            <person name="Bills G."/>
            <person name="Bluhm B."/>
            <person name="Cannon C."/>
            <person name="Castanera R."/>
            <person name="Culley D."/>
            <person name="Daum C."/>
            <person name="Ezra D."/>
            <person name="Gonzalez J."/>
            <person name="Henrissat B."/>
            <person name="Kuo A."/>
            <person name="Liang C."/>
            <person name="Lipzen A."/>
            <person name="Lutzoni F."/>
            <person name="Magnuson J."/>
            <person name="Mondo S."/>
            <person name="Nolan M."/>
            <person name="Ohm R."/>
            <person name="Pangilinan J."/>
            <person name="Park H.-J."/>
            <person name="Ramirez L."/>
            <person name="Alfaro M."/>
            <person name="Sun H."/>
            <person name="Tritt A."/>
            <person name="Yoshinaga Y."/>
            <person name="Zwiers L.-H."/>
            <person name="Turgeon B."/>
            <person name="Goodwin S."/>
            <person name="Spatafora J."/>
            <person name="Crous P."/>
            <person name="Grigoriev I."/>
        </authorList>
    </citation>
    <scope>NUCLEOTIDE SEQUENCE</scope>
    <source>
        <strain evidence="2">CBS 116005</strain>
    </source>
</reference>
<keyword evidence="3" id="KW-1185">Reference proteome</keyword>
<feature type="compositionally biased region" description="Polar residues" evidence="1">
    <location>
        <begin position="24"/>
        <end position="43"/>
    </location>
</feature>
<protein>
    <submittedName>
        <fullName evidence="2">Uncharacterized protein</fullName>
    </submittedName>
</protein>
<dbReference type="Proteomes" id="UP000799436">
    <property type="component" value="Unassembled WGS sequence"/>
</dbReference>
<evidence type="ECO:0000313" key="2">
    <source>
        <dbReference type="EMBL" id="KAF2766092.1"/>
    </source>
</evidence>
<name>A0A6G1L0I1_9PEZI</name>
<dbReference type="OrthoDB" id="5296at2759"/>
<sequence length="438" mass="50597">MPSEKEYQCIPARALEIPSDTVSKTLSRAASPSRTIRASTIDQPSRPPLYSSYSATTGLTADNRYKPDDKPKAFAACSQTRRELAILLKKGLPDCPRSDPVAGYDDWYTVIGAPQLVFCPDCVEKVFERTIFRPSVRRMPQLNLSSEVQCSFGASHWARLAWVLTLQQHRTDFTLLKDIAEIEETSEPCPGAKEAVRTWYGLRDSEGLYVRDFHLCYADVRKLERLLPMLNGFFVPLPNRASHGKYKCAFRVGSNRFNVYLDALITAHERSLNTHKVPDKIAFIELVERKTQLRDCTKDTLLIDGLWHFMPRIPEFTICEDCFDAIVEPEVRRNNDLAMRFNRTIQPAYGEGLGSSCQLYSRRMRRVFQRAIEDNDLRYLARKAKERREAELRLQERYQDVILRAKRLSKEGTGTGDDEKRLNRELQNITDEWKSRWE</sequence>
<evidence type="ECO:0000313" key="3">
    <source>
        <dbReference type="Proteomes" id="UP000799436"/>
    </source>
</evidence>
<organism evidence="2 3">
    <name type="scientific">Teratosphaeria nubilosa</name>
    <dbReference type="NCBI Taxonomy" id="161662"/>
    <lineage>
        <taxon>Eukaryota</taxon>
        <taxon>Fungi</taxon>
        <taxon>Dikarya</taxon>
        <taxon>Ascomycota</taxon>
        <taxon>Pezizomycotina</taxon>
        <taxon>Dothideomycetes</taxon>
        <taxon>Dothideomycetidae</taxon>
        <taxon>Mycosphaerellales</taxon>
        <taxon>Teratosphaeriaceae</taxon>
        <taxon>Teratosphaeria</taxon>
    </lineage>
</organism>
<dbReference type="EMBL" id="ML995877">
    <property type="protein sequence ID" value="KAF2766092.1"/>
    <property type="molecule type" value="Genomic_DNA"/>
</dbReference>
<feature type="region of interest" description="Disordered" evidence="1">
    <location>
        <begin position="24"/>
        <end position="55"/>
    </location>
</feature>
<dbReference type="AlphaFoldDB" id="A0A6G1L0I1"/>
<evidence type="ECO:0000256" key="1">
    <source>
        <dbReference type="SAM" id="MobiDB-lite"/>
    </source>
</evidence>